<dbReference type="InterPro" id="IPR012340">
    <property type="entry name" value="NA-bd_OB-fold"/>
</dbReference>
<feature type="region of interest" description="Disordered" evidence="3">
    <location>
        <begin position="1"/>
        <end position="65"/>
    </location>
</feature>
<dbReference type="InterPro" id="IPR000424">
    <property type="entry name" value="Primosome_PriB/ssb"/>
</dbReference>
<keyword evidence="1 2" id="KW-0238">DNA-binding</keyword>
<evidence type="ECO:0000313" key="4">
    <source>
        <dbReference type="EMBL" id="NYH50791.1"/>
    </source>
</evidence>
<accession>A0A7Z0BH97</accession>
<organism evidence="4 5">
    <name type="scientific">Nocardiopsis sinuspersici</name>
    <dbReference type="NCBI Taxonomy" id="501010"/>
    <lineage>
        <taxon>Bacteria</taxon>
        <taxon>Bacillati</taxon>
        <taxon>Actinomycetota</taxon>
        <taxon>Actinomycetes</taxon>
        <taxon>Streptosporangiales</taxon>
        <taxon>Nocardiopsidaceae</taxon>
        <taxon>Nocardiopsis</taxon>
    </lineage>
</organism>
<evidence type="ECO:0000256" key="2">
    <source>
        <dbReference type="PROSITE-ProRule" id="PRU00252"/>
    </source>
</evidence>
<gene>
    <name evidence="4" type="ORF">HNR06_000380</name>
</gene>
<reference evidence="4 5" key="1">
    <citation type="submission" date="2020-07" db="EMBL/GenBank/DDBJ databases">
        <title>Sequencing the genomes of 1000 actinobacteria strains.</title>
        <authorList>
            <person name="Klenk H.-P."/>
        </authorList>
    </citation>
    <scope>NUCLEOTIDE SEQUENCE [LARGE SCALE GENOMIC DNA]</scope>
    <source>
        <strain evidence="4 5">DSM 45278</strain>
    </source>
</reference>
<proteinExistence type="predicted"/>
<feature type="compositionally biased region" description="Low complexity" evidence="3">
    <location>
        <begin position="36"/>
        <end position="51"/>
    </location>
</feature>
<name>A0A7Z0BH97_9ACTN</name>
<feature type="compositionally biased region" description="Basic and acidic residues" evidence="3">
    <location>
        <begin position="56"/>
        <end position="65"/>
    </location>
</feature>
<sequence length="175" mass="19401">MQQESAVAPIPATAHPRSPRQPRPPSEERRPPAVPSAAASATTDTTSTSDTGPRLGSERDPDHRNEILVAGRITAAPLVRELPSGDRLATWRICVVRSPDSRYGGRRVDSITCTSFDRGLHERVRAWRLGDVVRMTGELRRRTWRAHEGVRSVCEVEARTATLVRTARGHSAERR</sequence>
<dbReference type="GO" id="GO:0003697">
    <property type="term" value="F:single-stranded DNA binding"/>
    <property type="evidence" value="ECO:0007669"/>
    <property type="project" value="InterPro"/>
</dbReference>
<evidence type="ECO:0000313" key="5">
    <source>
        <dbReference type="Proteomes" id="UP000584931"/>
    </source>
</evidence>
<evidence type="ECO:0000256" key="3">
    <source>
        <dbReference type="SAM" id="MobiDB-lite"/>
    </source>
</evidence>
<protein>
    <submittedName>
        <fullName evidence="4">Single-strand DNA-binding protein</fullName>
    </submittedName>
</protein>
<dbReference type="SUPFAM" id="SSF50249">
    <property type="entry name" value="Nucleic acid-binding proteins"/>
    <property type="match status" value="1"/>
</dbReference>
<dbReference type="AlphaFoldDB" id="A0A7Z0BH97"/>
<dbReference type="RefSeq" id="WP_218908596.1">
    <property type="nucleotide sequence ID" value="NZ_JACCHL010000001.1"/>
</dbReference>
<dbReference type="Proteomes" id="UP000584931">
    <property type="component" value="Unassembled WGS sequence"/>
</dbReference>
<dbReference type="EMBL" id="JACCHL010000001">
    <property type="protein sequence ID" value="NYH50791.1"/>
    <property type="molecule type" value="Genomic_DNA"/>
</dbReference>
<comment type="caution">
    <text evidence="4">The sequence shown here is derived from an EMBL/GenBank/DDBJ whole genome shotgun (WGS) entry which is preliminary data.</text>
</comment>
<evidence type="ECO:0000256" key="1">
    <source>
        <dbReference type="ARBA" id="ARBA00023125"/>
    </source>
</evidence>
<dbReference type="PROSITE" id="PS50935">
    <property type="entry name" value="SSB"/>
    <property type="match status" value="1"/>
</dbReference>
<dbReference type="Gene3D" id="2.40.50.140">
    <property type="entry name" value="Nucleic acid-binding proteins"/>
    <property type="match status" value="1"/>
</dbReference>
<dbReference type="Pfam" id="PF00436">
    <property type="entry name" value="SSB"/>
    <property type="match status" value="1"/>
</dbReference>